<dbReference type="EMBL" id="SEOQ01000208">
    <property type="protein sequence ID" value="TFY66910.1"/>
    <property type="molecule type" value="Genomic_DNA"/>
</dbReference>
<dbReference type="Proteomes" id="UP000298327">
    <property type="component" value="Unassembled WGS sequence"/>
</dbReference>
<keyword evidence="3" id="KW-1185">Reference proteome</keyword>
<dbReference type="AlphaFoldDB" id="A0A4Y9YYS2"/>
<reference evidence="2 3" key="1">
    <citation type="submission" date="2019-02" db="EMBL/GenBank/DDBJ databases">
        <title>Genome sequencing of the rare red list fungi Dentipellis fragilis.</title>
        <authorList>
            <person name="Buettner E."/>
            <person name="Kellner H."/>
        </authorList>
    </citation>
    <scope>NUCLEOTIDE SEQUENCE [LARGE SCALE GENOMIC DNA]</scope>
    <source>
        <strain evidence="2 3">DSM 105465</strain>
    </source>
</reference>
<evidence type="ECO:0000313" key="2">
    <source>
        <dbReference type="EMBL" id="TFY66910.1"/>
    </source>
</evidence>
<evidence type="ECO:0000256" key="1">
    <source>
        <dbReference type="SAM" id="MobiDB-lite"/>
    </source>
</evidence>
<protein>
    <submittedName>
        <fullName evidence="2">Uncharacterized protein</fullName>
    </submittedName>
</protein>
<proteinExistence type="predicted"/>
<organism evidence="2 3">
    <name type="scientific">Dentipellis fragilis</name>
    <dbReference type="NCBI Taxonomy" id="205917"/>
    <lineage>
        <taxon>Eukaryota</taxon>
        <taxon>Fungi</taxon>
        <taxon>Dikarya</taxon>
        <taxon>Basidiomycota</taxon>
        <taxon>Agaricomycotina</taxon>
        <taxon>Agaricomycetes</taxon>
        <taxon>Russulales</taxon>
        <taxon>Hericiaceae</taxon>
        <taxon>Dentipellis</taxon>
    </lineage>
</organism>
<sequence>MYGDYVHPEWLSPWAQKARVALKAEAALRQLGDPFGSSPSVQAARQAESQARSTFAIRDDEAWRVSCEEIHQWHLAVLARSRQGYGICPEAIPGHYDYKDPGEESDKGNEPPSKRPRVVSRITDCPPEATSDVSAP</sequence>
<evidence type="ECO:0000313" key="3">
    <source>
        <dbReference type="Proteomes" id="UP000298327"/>
    </source>
</evidence>
<comment type="caution">
    <text evidence="2">The sequence shown here is derived from an EMBL/GenBank/DDBJ whole genome shotgun (WGS) entry which is preliminary data.</text>
</comment>
<accession>A0A4Y9YYS2</accession>
<gene>
    <name evidence="2" type="ORF">EVG20_g4164</name>
</gene>
<name>A0A4Y9YYS2_9AGAM</name>
<feature type="compositionally biased region" description="Basic and acidic residues" evidence="1">
    <location>
        <begin position="96"/>
        <end position="113"/>
    </location>
</feature>
<feature type="region of interest" description="Disordered" evidence="1">
    <location>
        <begin position="93"/>
        <end position="136"/>
    </location>
</feature>